<dbReference type="OrthoDB" id="513891at2759"/>
<protein>
    <recommendedName>
        <fullName evidence="4">Protein kinase domain-containing protein</fullName>
    </recommendedName>
</protein>
<feature type="chain" id="PRO_5039149307" description="Protein kinase domain-containing protein" evidence="3">
    <location>
        <begin position="24"/>
        <end position="911"/>
    </location>
</feature>
<dbReference type="PROSITE" id="PS50011">
    <property type="entry name" value="PROTEIN_KINASE_DOM"/>
    <property type="match status" value="1"/>
</dbReference>
<reference evidence="5" key="2">
    <citation type="submission" date="2020-11" db="EMBL/GenBank/DDBJ databases">
        <authorList>
            <person name="Cecchin M."/>
            <person name="Marcolungo L."/>
            <person name="Rossato M."/>
            <person name="Girolomoni L."/>
            <person name="Cosentino E."/>
            <person name="Cuine S."/>
            <person name="Li-Beisson Y."/>
            <person name="Delledonne M."/>
            <person name="Ballottari M."/>
        </authorList>
    </citation>
    <scope>NUCLEOTIDE SEQUENCE</scope>
    <source>
        <strain evidence="5">211/11P</strain>
        <tissue evidence="5">Whole cell</tissue>
    </source>
</reference>
<dbReference type="GO" id="GO:0004674">
    <property type="term" value="F:protein serine/threonine kinase activity"/>
    <property type="evidence" value="ECO:0007669"/>
    <property type="project" value="TreeGrafter"/>
</dbReference>
<evidence type="ECO:0000259" key="4">
    <source>
        <dbReference type="PROSITE" id="PS50011"/>
    </source>
</evidence>
<dbReference type="GO" id="GO:0005524">
    <property type="term" value="F:ATP binding"/>
    <property type="evidence" value="ECO:0007669"/>
    <property type="project" value="InterPro"/>
</dbReference>
<feature type="domain" description="Protein kinase" evidence="4">
    <location>
        <begin position="499"/>
        <end position="790"/>
    </location>
</feature>
<evidence type="ECO:0000313" key="5">
    <source>
        <dbReference type="EMBL" id="KAI3434591.1"/>
    </source>
</evidence>
<evidence type="ECO:0000256" key="3">
    <source>
        <dbReference type="SAM" id="SignalP"/>
    </source>
</evidence>
<dbReference type="Gene3D" id="1.10.510.10">
    <property type="entry name" value="Transferase(Phosphotransferase) domain 1"/>
    <property type="match status" value="1"/>
</dbReference>
<reference evidence="5" key="1">
    <citation type="journal article" date="2019" name="Plant J.">
        <title>Chlorella vulgaris genome assembly and annotation reveals the molecular basis for metabolic acclimation to high light conditions.</title>
        <authorList>
            <person name="Cecchin M."/>
            <person name="Marcolungo L."/>
            <person name="Rossato M."/>
            <person name="Girolomoni L."/>
            <person name="Cosentino E."/>
            <person name="Cuine S."/>
            <person name="Li-Beisson Y."/>
            <person name="Delledonne M."/>
            <person name="Ballottari M."/>
        </authorList>
    </citation>
    <scope>NUCLEOTIDE SEQUENCE</scope>
    <source>
        <strain evidence="5">211/11P</strain>
    </source>
</reference>
<keyword evidence="2" id="KW-0472">Membrane</keyword>
<comment type="caution">
    <text evidence="5">The sequence shown here is derived from an EMBL/GenBank/DDBJ whole genome shotgun (WGS) entry which is preliminary data.</text>
</comment>
<dbReference type="PANTHER" id="PTHR44329">
    <property type="entry name" value="SERINE/THREONINE-PROTEIN KINASE TNNI3K-RELATED"/>
    <property type="match status" value="1"/>
</dbReference>
<dbReference type="AlphaFoldDB" id="A0A9D4TTT9"/>
<dbReference type="PANTHER" id="PTHR44329:SF214">
    <property type="entry name" value="PROTEIN KINASE DOMAIN-CONTAINING PROTEIN"/>
    <property type="match status" value="1"/>
</dbReference>
<name>A0A9D4TTT9_CHLVU</name>
<feature type="region of interest" description="Disordered" evidence="1">
    <location>
        <begin position="395"/>
        <end position="461"/>
    </location>
</feature>
<feature type="transmembrane region" description="Helical" evidence="2">
    <location>
        <begin position="291"/>
        <end position="313"/>
    </location>
</feature>
<dbReference type="SMART" id="SM00220">
    <property type="entry name" value="S_TKc"/>
    <property type="match status" value="1"/>
</dbReference>
<evidence type="ECO:0000313" key="6">
    <source>
        <dbReference type="Proteomes" id="UP001055712"/>
    </source>
</evidence>
<accession>A0A9D4TTT9</accession>
<dbReference type="Proteomes" id="UP001055712">
    <property type="component" value="Unassembled WGS sequence"/>
</dbReference>
<keyword evidence="2" id="KW-0812">Transmembrane</keyword>
<dbReference type="InterPro" id="IPR001245">
    <property type="entry name" value="Ser-Thr/Tyr_kinase_cat_dom"/>
</dbReference>
<dbReference type="PROSITE" id="PS00108">
    <property type="entry name" value="PROTEIN_KINASE_ST"/>
    <property type="match status" value="1"/>
</dbReference>
<keyword evidence="6" id="KW-1185">Reference proteome</keyword>
<proteinExistence type="predicted"/>
<dbReference type="InterPro" id="IPR000719">
    <property type="entry name" value="Prot_kinase_dom"/>
</dbReference>
<feature type="transmembrane region" description="Helical" evidence="2">
    <location>
        <begin position="556"/>
        <end position="576"/>
    </location>
</feature>
<dbReference type="SUPFAM" id="SSF56112">
    <property type="entry name" value="Protein kinase-like (PK-like)"/>
    <property type="match status" value="1"/>
</dbReference>
<organism evidence="5 6">
    <name type="scientific">Chlorella vulgaris</name>
    <name type="common">Green alga</name>
    <dbReference type="NCBI Taxonomy" id="3077"/>
    <lineage>
        <taxon>Eukaryota</taxon>
        <taxon>Viridiplantae</taxon>
        <taxon>Chlorophyta</taxon>
        <taxon>core chlorophytes</taxon>
        <taxon>Trebouxiophyceae</taxon>
        <taxon>Chlorellales</taxon>
        <taxon>Chlorellaceae</taxon>
        <taxon>Chlorella clade</taxon>
        <taxon>Chlorella</taxon>
    </lineage>
</organism>
<dbReference type="Pfam" id="PF07714">
    <property type="entry name" value="PK_Tyr_Ser-Thr"/>
    <property type="match status" value="1"/>
</dbReference>
<dbReference type="InterPro" id="IPR008271">
    <property type="entry name" value="Ser/Thr_kinase_AS"/>
</dbReference>
<sequence length="911" mass="94873">MQHVRTFCLLTSKLLLICALAAASRRRPTAGLANEYQGRPGGPLASNRRHLLQAKQPAMALYTDAQMLAPSNGSTEGGGVLLPGRVPLGTRLVAAAGNVVPSIDKCLDACRQNHLCNAFWYCEVQGGCFSGAYNLTAPTGGCELVDQEVTRPGTGRPLLLVEAPAFTGGAPLRHAAPSLQGYEVWPGLGFWYRYDLPCANSVSQPGSCGLAGGPEQNVQVCDTDPDCQAIMWFPNGRDYPGAGQPVVLLKGSQDSLLDVANANININAVLYMKMNATSRVEGSSKGLSKGAVAGIVVGSCCCVTVVIVLAFVVRRRRRRRQSEELSTVEAKLPPLGNASLSATSNQTSGDMEPYGCLSLFGQKEQSSFRVIKSAARVQWAEASLLVGSRGGLPDGDLHSVAPESTAKSQARCPAPPPPTLGSSLATLGRPVLPRSAGSDASPPGQALLLSPGVPSLPPGLPRTPKADVGPHPLLSNLPTYGWQRCAVDYSAIQFIKGPDGEPEELGSGASATVYRVLLNGVEPHAAKVFRLGADPQAQLYFLEEASTLRLLRHTHVVGFAGVCVAGGSGIILMELMDGGDLRGRNREVDAAGRRTFSWYQRGRRVALDVALALNYLHTSSYTHFDVKSRNVLLSRDLTAKLADVGFARAIRTTHHSIEGPTGTFDYMAPELLTGRKCNSSIDVYSFGCLVWEICTGKYPGRGSMRDLVVPAECPQVVADLVERPHALPGAQMPNDPSGIKARSLCSALQRLQFVGGGAASGGGGAVAVPNDPRGIKARSLCSALQRLQFVGGGAASGGGGAVAVPNDPSGIKARSLCSALQRLQFVGGGAASGGGGAVAVPNDPSGINGRSLCSALQRFECGGGGAASGDCGAVAVPHECSAIKGAACAQRRSGLSVAVAARRAVTVGRWR</sequence>
<evidence type="ECO:0000256" key="1">
    <source>
        <dbReference type="SAM" id="MobiDB-lite"/>
    </source>
</evidence>
<dbReference type="InterPro" id="IPR051681">
    <property type="entry name" value="Ser/Thr_Kinases-Pseudokinases"/>
</dbReference>
<keyword evidence="3" id="KW-0732">Signal</keyword>
<dbReference type="EMBL" id="SIDB01000003">
    <property type="protein sequence ID" value="KAI3434591.1"/>
    <property type="molecule type" value="Genomic_DNA"/>
</dbReference>
<evidence type="ECO:0000256" key="2">
    <source>
        <dbReference type="SAM" id="Phobius"/>
    </source>
</evidence>
<keyword evidence="2" id="KW-1133">Transmembrane helix</keyword>
<gene>
    <name evidence="5" type="ORF">D9Q98_002660</name>
</gene>
<dbReference type="InterPro" id="IPR011009">
    <property type="entry name" value="Kinase-like_dom_sf"/>
</dbReference>
<feature type="signal peptide" evidence="3">
    <location>
        <begin position="1"/>
        <end position="23"/>
    </location>
</feature>